<protein>
    <submittedName>
        <fullName evidence="1">Uncharacterized protein</fullName>
    </submittedName>
</protein>
<accession>A0A433ERZ2</accession>
<evidence type="ECO:0000313" key="1">
    <source>
        <dbReference type="EMBL" id="RUP77476.1"/>
    </source>
</evidence>
<organism evidence="1 2">
    <name type="scientific">Spiroplasma poulsonii</name>
    <dbReference type="NCBI Taxonomy" id="2138"/>
    <lineage>
        <taxon>Bacteria</taxon>
        <taxon>Bacillati</taxon>
        <taxon>Mycoplasmatota</taxon>
        <taxon>Mollicutes</taxon>
        <taxon>Entomoplasmatales</taxon>
        <taxon>Spiroplasmataceae</taxon>
        <taxon>Spiroplasma</taxon>
    </lineage>
</organism>
<comment type="caution">
    <text evidence="1">The sequence shown here is derived from an EMBL/GenBank/DDBJ whole genome shotgun (WGS) entry which is preliminary data.</text>
</comment>
<sequence length="83" mass="9724">MLKSKNNFFLSRYDIKDEKILGVYDTYKEAIKEVYGYEPGHPKYENAYAAICASANNVPNNKGEKRSAYGFWYKIFFDNKECD</sequence>
<dbReference type="RefSeq" id="WP_127092640.1">
    <property type="nucleotide sequence ID" value="NZ_RAHC01000002.1"/>
</dbReference>
<gene>
    <name evidence="1" type="ORF">D6D54_02585</name>
</gene>
<reference evidence="1 2" key="1">
    <citation type="journal article" date="2019" name="Genome Biol. Evol.">
        <title>Toxin and genome evolution in a Drosophila defensive symbiosis.</title>
        <authorList>
            <person name="Ballinger M.J."/>
            <person name="Gawryluk R.M."/>
            <person name="Perlman S.J."/>
        </authorList>
    </citation>
    <scope>NUCLEOTIDE SEQUENCE [LARGE SCALE GENOMIC DNA]</scope>
    <source>
        <strain evidence="2">sNeo</strain>
    </source>
</reference>
<dbReference type="AlphaFoldDB" id="A0A433ERZ2"/>
<name>A0A433ERZ2_9MOLU</name>
<evidence type="ECO:0000313" key="2">
    <source>
        <dbReference type="Proteomes" id="UP000274545"/>
    </source>
</evidence>
<dbReference type="Proteomes" id="UP000274545">
    <property type="component" value="Unassembled WGS sequence"/>
</dbReference>
<proteinExistence type="predicted"/>
<dbReference type="EMBL" id="RAHC01000002">
    <property type="protein sequence ID" value="RUP77476.1"/>
    <property type="molecule type" value="Genomic_DNA"/>
</dbReference>